<reference evidence="2 3" key="1">
    <citation type="submission" date="2019-06" db="EMBL/GenBank/DDBJ databases">
        <title>Whole genome shotgun sequence of Cellulosimicrobium cellulans NBRC 15516.</title>
        <authorList>
            <person name="Hosoyama A."/>
            <person name="Uohara A."/>
            <person name="Ohji S."/>
            <person name="Ichikawa N."/>
        </authorList>
    </citation>
    <scope>NUCLEOTIDE SEQUENCE [LARGE SCALE GENOMIC DNA]</scope>
    <source>
        <strain evidence="2 3">NBRC 15516</strain>
    </source>
</reference>
<name>A0A4Y4DZE0_CELCE</name>
<organism evidence="2 3">
    <name type="scientific">Cellulosimicrobium cellulans</name>
    <name type="common">Arthrobacter luteus</name>
    <dbReference type="NCBI Taxonomy" id="1710"/>
    <lineage>
        <taxon>Bacteria</taxon>
        <taxon>Bacillati</taxon>
        <taxon>Actinomycetota</taxon>
        <taxon>Actinomycetes</taxon>
        <taxon>Micrococcales</taxon>
        <taxon>Promicromonosporaceae</taxon>
        <taxon>Cellulosimicrobium</taxon>
    </lineage>
</organism>
<sequence length="92" mass="9976">MSAETSVGTASEREDEDGLRRAVHGYLARYVDEPASLEQENLLTGGVLDSLAAAGLISFLERRFGVVVADDDLEIENFDSLDAITAFVRSKL</sequence>
<protein>
    <recommendedName>
        <fullName evidence="1">Carrier domain-containing protein</fullName>
    </recommendedName>
</protein>
<proteinExistence type="predicted"/>
<feature type="domain" description="Carrier" evidence="1">
    <location>
        <begin position="13"/>
        <end position="92"/>
    </location>
</feature>
<evidence type="ECO:0000259" key="1">
    <source>
        <dbReference type="PROSITE" id="PS50075"/>
    </source>
</evidence>
<dbReference type="EMBL" id="BJNZ01000018">
    <property type="protein sequence ID" value="GED10742.1"/>
    <property type="molecule type" value="Genomic_DNA"/>
</dbReference>
<gene>
    <name evidence="2" type="ORF">CCE02nite_27410</name>
</gene>
<evidence type="ECO:0000313" key="3">
    <source>
        <dbReference type="Proteomes" id="UP000316659"/>
    </source>
</evidence>
<evidence type="ECO:0000313" key="2">
    <source>
        <dbReference type="EMBL" id="GED10742.1"/>
    </source>
</evidence>
<dbReference type="SUPFAM" id="SSF47336">
    <property type="entry name" value="ACP-like"/>
    <property type="match status" value="1"/>
</dbReference>
<dbReference type="Gene3D" id="1.10.1200.10">
    <property type="entry name" value="ACP-like"/>
    <property type="match status" value="1"/>
</dbReference>
<dbReference type="AlphaFoldDB" id="A0A4Y4DZE0"/>
<dbReference type="InterPro" id="IPR009081">
    <property type="entry name" value="PP-bd_ACP"/>
</dbReference>
<dbReference type="RefSeq" id="WP_141390184.1">
    <property type="nucleotide sequence ID" value="NZ_BJNZ01000018.1"/>
</dbReference>
<dbReference type="Pfam" id="PF00550">
    <property type="entry name" value="PP-binding"/>
    <property type="match status" value="1"/>
</dbReference>
<comment type="caution">
    <text evidence="2">The sequence shown here is derived from an EMBL/GenBank/DDBJ whole genome shotgun (WGS) entry which is preliminary data.</text>
</comment>
<dbReference type="Proteomes" id="UP000316659">
    <property type="component" value="Unassembled WGS sequence"/>
</dbReference>
<dbReference type="PROSITE" id="PS50075">
    <property type="entry name" value="CARRIER"/>
    <property type="match status" value="1"/>
</dbReference>
<dbReference type="InterPro" id="IPR036736">
    <property type="entry name" value="ACP-like_sf"/>
</dbReference>
<accession>A0A4Y4DZE0</accession>